<protein>
    <recommendedName>
        <fullName evidence="4">Eukaryotic translation initiation factor 4C</fullName>
    </recommendedName>
</protein>
<evidence type="ECO:0000313" key="7">
    <source>
        <dbReference type="EMBL" id="GJJ08114.1"/>
    </source>
</evidence>
<evidence type="ECO:0000256" key="1">
    <source>
        <dbReference type="ARBA" id="ARBA00007392"/>
    </source>
</evidence>
<gene>
    <name evidence="7" type="ORF">Clacol_002322</name>
</gene>
<dbReference type="EMBL" id="BPWL01000003">
    <property type="protein sequence ID" value="GJJ08114.1"/>
    <property type="molecule type" value="Genomic_DNA"/>
</dbReference>
<dbReference type="SUPFAM" id="SSF50249">
    <property type="entry name" value="Nucleic acid-binding proteins"/>
    <property type="match status" value="2"/>
</dbReference>
<sequence>MPKAGKNDRRGRIEPAPIGKRELIFREDGQGVWAVKAGKYARVVKMLGNSRLEAQCFDGKKRLAHIRGSMRKTVRIEMSKILLSSSSTHSQRGLFFQVWIHQGDIILLSLRHFQDDRADVIDQYTPEEARLLRSYGELPDNARINETDTFNEEDGECMIEFADEAELDIDGI</sequence>
<dbReference type="GO" id="GO:0003743">
    <property type="term" value="F:translation initiation factor activity"/>
    <property type="evidence" value="ECO:0007669"/>
    <property type="project" value="UniProtKB-UniRule"/>
</dbReference>
<evidence type="ECO:0000259" key="6">
    <source>
        <dbReference type="PROSITE" id="PS50832"/>
    </source>
</evidence>
<dbReference type="Pfam" id="PF01176">
    <property type="entry name" value="eIF-1a"/>
    <property type="match status" value="1"/>
</dbReference>
<dbReference type="PROSITE" id="PS50832">
    <property type="entry name" value="S1_IF1_TYPE"/>
    <property type="match status" value="1"/>
</dbReference>
<dbReference type="AlphaFoldDB" id="A0AAV5A0J1"/>
<dbReference type="SMART" id="SM00652">
    <property type="entry name" value="eIF1a"/>
    <property type="match status" value="1"/>
</dbReference>
<dbReference type="PANTHER" id="PTHR21668">
    <property type="entry name" value="EIF-1A"/>
    <property type="match status" value="1"/>
</dbReference>
<dbReference type="InterPro" id="IPR012340">
    <property type="entry name" value="NA-bd_OB-fold"/>
</dbReference>
<dbReference type="GO" id="GO:0003723">
    <property type="term" value="F:RNA binding"/>
    <property type="evidence" value="ECO:0007669"/>
    <property type="project" value="InterPro"/>
</dbReference>
<accession>A0AAV5A0J1</accession>
<organism evidence="7 8">
    <name type="scientific">Clathrus columnatus</name>
    <dbReference type="NCBI Taxonomy" id="1419009"/>
    <lineage>
        <taxon>Eukaryota</taxon>
        <taxon>Fungi</taxon>
        <taxon>Dikarya</taxon>
        <taxon>Basidiomycota</taxon>
        <taxon>Agaricomycotina</taxon>
        <taxon>Agaricomycetes</taxon>
        <taxon>Phallomycetidae</taxon>
        <taxon>Phallales</taxon>
        <taxon>Clathraceae</taxon>
        <taxon>Clathrus</taxon>
    </lineage>
</organism>
<evidence type="ECO:0000256" key="3">
    <source>
        <dbReference type="ARBA" id="ARBA00022917"/>
    </source>
</evidence>
<dbReference type="Proteomes" id="UP001050691">
    <property type="component" value="Unassembled WGS sequence"/>
</dbReference>
<reference evidence="7" key="1">
    <citation type="submission" date="2021-10" db="EMBL/GenBank/DDBJ databases">
        <title>De novo Genome Assembly of Clathrus columnatus (Basidiomycota, Fungi) Using Illumina and Nanopore Sequence Data.</title>
        <authorList>
            <person name="Ogiso-Tanaka E."/>
            <person name="Itagaki H."/>
            <person name="Hosoya T."/>
            <person name="Hosaka K."/>
        </authorList>
    </citation>
    <scope>NUCLEOTIDE SEQUENCE</scope>
    <source>
        <strain evidence="7">MO-923</strain>
    </source>
</reference>
<evidence type="ECO:0000313" key="8">
    <source>
        <dbReference type="Proteomes" id="UP001050691"/>
    </source>
</evidence>
<proteinExistence type="inferred from homology"/>
<keyword evidence="3 5" id="KW-0648">Protein biosynthesis</keyword>
<dbReference type="PROSITE" id="PS01262">
    <property type="entry name" value="IF1A"/>
    <property type="match status" value="1"/>
</dbReference>
<dbReference type="Gene3D" id="2.40.50.140">
    <property type="entry name" value="Nucleic acid-binding proteins"/>
    <property type="match status" value="2"/>
</dbReference>
<evidence type="ECO:0000256" key="2">
    <source>
        <dbReference type="ARBA" id="ARBA00022540"/>
    </source>
</evidence>
<evidence type="ECO:0000256" key="4">
    <source>
        <dbReference type="ARBA" id="ARBA00032507"/>
    </source>
</evidence>
<dbReference type="InterPro" id="IPR006196">
    <property type="entry name" value="RNA-binding_domain_S1_IF1"/>
</dbReference>
<keyword evidence="2 5" id="KW-0396">Initiation factor</keyword>
<evidence type="ECO:0000256" key="5">
    <source>
        <dbReference type="PROSITE-ProRule" id="PRU00181"/>
    </source>
</evidence>
<dbReference type="InterPro" id="IPR018104">
    <property type="entry name" value="TIF_eIF-1A_CS"/>
</dbReference>
<dbReference type="CDD" id="cd05793">
    <property type="entry name" value="S1_IF1A"/>
    <property type="match status" value="1"/>
</dbReference>
<feature type="domain" description="S1-like" evidence="6">
    <location>
        <begin position="19"/>
        <end position="125"/>
    </location>
</feature>
<dbReference type="InterPro" id="IPR001253">
    <property type="entry name" value="TIF_eIF-1A"/>
</dbReference>
<keyword evidence="8" id="KW-1185">Reference proteome</keyword>
<comment type="similarity">
    <text evidence="1">Belongs to the eIF-1A family.</text>
</comment>
<comment type="caution">
    <text evidence="7">The sequence shown here is derived from an EMBL/GenBank/DDBJ whole genome shotgun (WGS) entry which is preliminary data.</text>
</comment>
<name>A0AAV5A0J1_9AGAM</name>